<feature type="domain" description="AglB-like core" evidence="17">
    <location>
        <begin position="524"/>
        <end position="589"/>
    </location>
</feature>
<evidence type="ECO:0000259" key="15">
    <source>
        <dbReference type="Pfam" id="PF02516"/>
    </source>
</evidence>
<comment type="cofactor">
    <cofactor evidence="2">
        <name>Mg(2+)</name>
        <dbReference type="ChEBI" id="CHEBI:18420"/>
    </cofactor>
</comment>
<evidence type="ECO:0000256" key="5">
    <source>
        <dbReference type="ARBA" id="ARBA00010810"/>
    </source>
</evidence>
<feature type="transmembrane region" description="Helical" evidence="14">
    <location>
        <begin position="103"/>
        <end position="123"/>
    </location>
</feature>
<comment type="similarity">
    <text evidence="5">Belongs to the STT3 family.</text>
</comment>
<sequence length="773" mass="86041">MKNWRIASSLFGLALAGMVARLFGFRNVFVDGDVIFPGFDPYYHMRRIFEILHDYPNVPYFDSFMNYPDGAAIIWPPLFDFFIASASLMIGLNYNDTTQVETLAAWIIPVMGCATIIPVYFLAKSIFDEKHALLAAALFIFIPMHTWYSQLGFVDHHVAVTLVQVTMFALFIKALQVCRGDEGSTLRLAVDHFFLISGATLSIVAGFLIWNGFIFFLGIMDIFLLTLLFTEGIKPGSKIPALCWTTHLAAGLILLPFTQSIVAATGNPVTAITLSYFHIGAIFSFAAVGIVTHIIGLGPLKPLGDNKYGRAIILFSIAVVIYAAYATGALSEGLAWIMTSDKFMAAVDESSPIFIKQGKFDLIMPVTSMTAFFITVPFVIALLAWQWRNGRYKDSDQLFLILWSGILFLMTVKQRRFADPFSPAQAILISYFLFQLYGRITVFFTTRGAHKKLAAKAAFLTLAIISVLAYGSHYKHLITRQIEMVAQPMGESDDYHVRVYRSLKSFKKTLDASPAGKKNTGPVTGVMNPWSLGHKILYITHLPVVSNNFGSHIGKDSYSDWASFFMGKKEEVSTSVLDKRKVKYVVVDFNLGVIASATLLYGERAGSYYKGMYKHGILYQTIMKPALIRTTFFRLSRFIGSETVLKNAKGGKLFIPALDHFRMIVDSTMDNLGHLKVFEYVKGASLSIKGPPGQKVAISYDYTSSTGRERTYKKTVLMDDEGRGMAVLPYSSNRPGYGHTAPYHFEVNGVTRKVEVMEKDVLGGGMISVNMSR</sequence>
<feature type="transmembrane region" description="Helical" evidence="14">
    <location>
        <begin position="397"/>
        <end position="414"/>
    </location>
</feature>
<dbReference type="PANTHER" id="PTHR13872:SF1">
    <property type="entry name" value="DOLICHYL-DIPHOSPHOOLIGOSACCHARIDE--PROTEIN GLYCOSYLTRANSFERASE SUBUNIT STT3B"/>
    <property type="match status" value="1"/>
</dbReference>
<evidence type="ECO:0000256" key="1">
    <source>
        <dbReference type="ARBA" id="ARBA00001936"/>
    </source>
</evidence>
<reference evidence="18" key="1">
    <citation type="submission" date="2018-06" db="EMBL/GenBank/DDBJ databases">
        <authorList>
            <person name="Zhirakovskaya E."/>
        </authorList>
    </citation>
    <scope>NUCLEOTIDE SEQUENCE</scope>
</reference>
<feature type="transmembrane region" description="Helical" evidence="14">
    <location>
        <begin position="132"/>
        <end position="150"/>
    </location>
</feature>
<evidence type="ECO:0000256" key="9">
    <source>
        <dbReference type="ARBA" id="ARBA00022723"/>
    </source>
</evidence>
<evidence type="ECO:0000256" key="12">
    <source>
        <dbReference type="ARBA" id="ARBA00023136"/>
    </source>
</evidence>
<evidence type="ECO:0000259" key="16">
    <source>
        <dbReference type="Pfam" id="PF18079"/>
    </source>
</evidence>
<dbReference type="GO" id="GO:0016020">
    <property type="term" value="C:membrane"/>
    <property type="evidence" value="ECO:0007669"/>
    <property type="project" value="InterPro"/>
</dbReference>
<proteinExistence type="inferred from homology"/>
<evidence type="ECO:0000256" key="2">
    <source>
        <dbReference type="ARBA" id="ARBA00001946"/>
    </source>
</evidence>
<dbReference type="GO" id="GO:0012505">
    <property type="term" value="C:endomembrane system"/>
    <property type="evidence" value="ECO:0007669"/>
    <property type="project" value="UniProtKB-SubCell"/>
</dbReference>
<dbReference type="Pfam" id="PF22627">
    <property type="entry name" value="AglB_core-like"/>
    <property type="match status" value="1"/>
</dbReference>
<feature type="transmembrane region" description="Helical" evidence="14">
    <location>
        <begin position="276"/>
        <end position="300"/>
    </location>
</feature>
<evidence type="ECO:0000256" key="6">
    <source>
        <dbReference type="ARBA" id="ARBA00022676"/>
    </source>
</evidence>
<organism evidence="18">
    <name type="scientific">hydrothermal vent metagenome</name>
    <dbReference type="NCBI Taxonomy" id="652676"/>
    <lineage>
        <taxon>unclassified sequences</taxon>
        <taxon>metagenomes</taxon>
        <taxon>ecological metagenomes</taxon>
    </lineage>
</organism>
<gene>
    <name evidence="18" type="ORF">MNBD_NITROSPINAE03-1533</name>
</gene>
<dbReference type="InterPro" id="IPR003674">
    <property type="entry name" value="Oligo_trans_STT3"/>
</dbReference>
<feature type="transmembrane region" description="Helical" evidence="14">
    <location>
        <begin position="362"/>
        <end position="385"/>
    </location>
</feature>
<dbReference type="PANTHER" id="PTHR13872">
    <property type="entry name" value="DOLICHYL-DIPHOSPHOOLIGOSACCHARIDE--PROTEIN GLYCOSYLTRANSFERASE SUBUNIT"/>
    <property type="match status" value="1"/>
</dbReference>
<feature type="transmembrane region" description="Helical" evidence="14">
    <location>
        <begin position="312"/>
        <end position="338"/>
    </location>
</feature>
<evidence type="ECO:0000256" key="3">
    <source>
        <dbReference type="ARBA" id="ARBA00004127"/>
    </source>
</evidence>
<evidence type="ECO:0000256" key="10">
    <source>
        <dbReference type="ARBA" id="ARBA00022842"/>
    </source>
</evidence>
<dbReference type="InterPro" id="IPR054479">
    <property type="entry name" value="AglB-like_core"/>
</dbReference>
<keyword evidence="13" id="KW-0464">Manganese</keyword>
<dbReference type="GO" id="GO:0004576">
    <property type="term" value="F:oligosaccharyl transferase activity"/>
    <property type="evidence" value="ECO:0007669"/>
    <property type="project" value="InterPro"/>
</dbReference>
<dbReference type="EMBL" id="UOGB01000206">
    <property type="protein sequence ID" value="VAX21487.1"/>
    <property type="molecule type" value="Genomic_DNA"/>
</dbReference>
<accession>A0A3B1CXX7</accession>
<comment type="cofactor">
    <cofactor evidence="1">
        <name>Mn(2+)</name>
        <dbReference type="ChEBI" id="CHEBI:29035"/>
    </cofactor>
</comment>
<comment type="subcellular location">
    <subcellularLocation>
        <location evidence="3">Endomembrane system</location>
        <topology evidence="3">Multi-pass membrane protein</topology>
    </subcellularLocation>
</comment>
<evidence type="ECO:0000256" key="14">
    <source>
        <dbReference type="SAM" id="Phobius"/>
    </source>
</evidence>
<evidence type="ECO:0000256" key="8">
    <source>
        <dbReference type="ARBA" id="ARBA00022692"/>
    </source>
</evidence>
<feature type="transmembrane region" description="Helical" evidence="14">
    <location>
        <begin position="156"/>
        <end position="176"/>
    </location>
</feature>
<dbReference type="AlphaFoldDB" id="A0A3B1CXX7"/>
<dbReference type="GO" id="GO:0046872">
    <property type="term" value="F:metal ion binding"/>
    <property type="evidence" value="ECO:0007669"/>
    <property type="project" value="UniProtKB-KW"/>
</dbReference>
<feature type="transmembrane region" description="Helical" evidence="14">
    <location>
        <begin position="426"/>
        <end position="446"/>
    </location>
</feature>
<evidence type="ECO:0000256" key="7">
    <source>
        <dbReference type="ARBA" id="ARBA00022679"/>
    </source>
</evidence>
<feature type="transmembrane region" description="Helical" evidence="14">
    <location>
        <begin position="242"/>
        <end position="264"/>
    </location>
</feature>
<dbReference type="Pfam" id="PF18079">
    <property type="entry name" value="AglB_L1"/>
    <property type="match status" value="1"/>
</dbReference>
<evidence type="ECO:0000313" key="18">
    <source>
        <dbReference type="EMBL" id="VAX21487.1"/>
    </source>
</evidence>
<keyword evidence="10" id="KW-0460">Magnesium</keyword>
<name>A0A3B1CXX7_9ZZZZ</name>
<feature type="domain" description="Oligosaccharyl transferase STT3 N-terminal" evidence="15">
    <location>
        <begin position="30"/>
        <end position="445"/>
    </location>
</feature>
<comment type="pathway">
    <text evidence="4">Protein modification; protein glycosylation.</text>
</comment>
<evidence type="ECO:0000256" key="4">
    <source>
        <dbReference type="ARBA" id="ARBA00004922"/>
    </source>
</evidence>
<feature type="domain" description="Archaeal glycosylation protein B peripheral" evidence="16">
    <location>
        <begin position="683"/>
        <end position="767"/>
    </location>
</feature>
<keyword evidence="12 14" id="KW-0472">Membrane</keyword>
<keyword evidence="7" id="KW-0808">Transferase</keyword>
<keyword evidence="9" id="KW-0479">Metal-binding</keyword>
<evidence type="ECO:0000256" key="13">
    <source>
        <dbReference type="ARBA" id="ARBA00023211"/>
    </source>
</evidence>
<dbReference type="InterPro" id="IPR048307">
    <property type="entry name" value="STT3_N"/>
</dbReference>
<dbReference type="UniPathway" id="UPA00378"/>
<protein>
    <submittedName>
        <fullName evidence="18">Uncharacterized protein</fullName>
    </submittedName>
</protein>
<evidence type="ECO:0000259" key="17">
    <source>
        <dbReference type="Pfam" id="PF22627"/>
    </source>
</evidence>
<dbReference type="InterPro" id="IPR041154">
    <property type="entry name" value="AglB_P1"/>
</dbReference>
<keyword evidence="6" id="KW-0328">Glycosyltransferase</keyword>
<keyword evidence="11 14" id="KW-1133">Transmembrane helix</keyword>
<evidence type="ECO:0000256" key="11">
    <source>
        <dbReference type="ARBA" id="ARBA00022989"/>
    </source>
</evidence>
<feature type="transmembrane region" description="Helical" evidence="14">
    <location>
        <begin position="453"/>
        <end position="471"/>
    </location>
</feature>
<dbReference type="Gene3D" id="2.60.40.3390">
    <property type="match status" value="1"/>
</dbReference>
<dbReference type="Gene3D" id="3.40.50.12610">
    <property type="match status" value="1"/>
</dbReference>
<dbReference type="Pfam" id="PF02516">
    <property type="entry name" value="STT3"/>
    <property type="match status" value="1"/>
</dbReference>
<keyword evidence="8 14" id="KW-0812">Transmembrane</keyword>
<feature type="transmembrane region" description="Helical" evidence="14">
    <location>
        <begin position="213"/>
        <end position="230"/>
    </location>
</feature>